<proteinExistence type="predicted"/>
<comment type="caution">
    <text evidence="3">The sequence shown here is derived from an EMBL/GenBank/DDBJ whole genome shotgun (WGS) entry which is preliminary data.</text>
</comment>
<dbReference type="Pfam" id="PF24476">
    <property type="entry name" value="DUF7580"/>
    <property type="match status" value="1"/>
</dbReference>
<dbReference type="EMBL" id="LKMD01000105">
    <property type="protein sequence ID" value="PIA93881.1"/>
    <property type="molecule type" value="Genomic_DNA"/>
</dbReference>
<protein>
    <recommendedName>
        <fullName evidence="2">DUF7580 domain-containing protein</fullName>
    </recommendedName>
</protein>
<dbReference type="InterPro" id="IPR056002">
    <property type="entry name" value="DUF7580"/>
</dbReference>
<dbReference type="OrthoDB" id="3565018at2759"/>
<feature type="compositionally biased region" description="Low complexity" evidence="1">
    <location>
        <begin position="304"/>
        <end position="327"/>
    </location>
</feature>
<gene>
    <name evidence="3" type="ORF">CB0940_05155</name>
</gene>
<organism evidence="3 4">
    <name type="scientific">Cercospora beticola</name>
    <name type="common">Sugarbeet leaf spot fungus</name>
    <dbReference type="NCBI Taxonomy" id="122368"/>
    <lineage>
        <taxon>Eukaryota</taxon>
        <taxon>Fungi</taxon>
        <taxon>Dikarya</taxon>
        <taxon>Ascomycota</taxon>
        <taxon>Pezizomycotina</taxon>
        <taxon>Dothideomycetes</taxon>
        <taxon>Dothideomycetidae</taxon>
        <taxon>Mycosphaerellales</taxon>
        <taxon>Mycosphaerellaceae</taxon>
        <taxon>Cercospora</taxon>
    </lineage>
</organism>
<feature type="region of interest" description="Disordered" evidence="1">
    <location>
        <begin position="304"/>
        <end position="330"/>
    </location>
</feature>
<evidence type="ECO:0000259" key="2">
    <source>
        <dbReference type="Pfam" id="PF24476"/>
    </source>
</evidence>
<evidence type="ECO:0000313" key="4">
    <source>
        <dbReference type="Proteomes" id="UP000230605"/>
    </source>
</evidence>
<reference evidence="3 4" key="1">
    <citation type="submission" date="2015-10" db="EMBL/GenBank/DDBJ databases">
        <title>The cercosporin biosynthetic gene cluster was horizontally transferred to several fungal lineages and shown to be expanded in Cercospora beticola based on microsynteny with recipient genomes.</title>
        <authorList>
            <person name="De Jonge R."/>
            <person name="Ebert M.K."/>
            <person name="Suttle J.C."/>
            <person name="Jurick Ii W.M."/>
            <person name="Secor G.A."/>
            <person name="Thomma B.P."/>
            <person name="Van De Peer Y."/>
            <person name="Bolton M.D."/>
        </authorList>
    </citation>
    <scope>NUCLEOTIDE SEQUENCE [LARGE SCALE GENOMIC DNA]</scope>
    <source>
        <strain evidence="3 4">09-40</strain>
    </source>
</reference>
<dbReference type="PANTHER" id="PTHR35186">
    <property type="entry name" value="ANK_REP_REGION DOMAIN-CONTAINING PROTEIN"/>
    <property type="match status" value="1"/>
</dbReference>
<name>A0A2G5HMV6_CERBT</name>
<evidence type="ECO:0000256" key="1">
    <source>
        <dbReference type="SAM" id="MobiDB-lite"/>
    </source>
</evidence>
<sequence length="568" mass="63558">MENYEETRKVTSTWWRVKRAHKRDIGKIKDCQLKFRLNLKELLLPLVHDGTVNRGQYERLLANPGGHGWKEDRVEDALRIRLSECHDRYVEMLLDILELMARLSKECRVDDAKFQAGLMAKNQKASSNTLNQQAQTVLILRANAAFEAKRIHYAFAAAKREDLLRQIDSCNDRLRDVLAQSDRISALSESRTSPGTRRSIAKHLTFHSHAASIFRLLDKIWTCQCRSQARLWLQHPSFHEVLMKMHLKLCGGQQCIQWRLADTLPTIQLGSRESKASRPQPASQVPSIVVQSCSTTLEATRSTSGSTLTLTANSTSTSGTSSTSPSTQPQIISLENDGLCRTCSAVHDPNAASDTCLGQLSDGDNEYAVFPIVHSTPSTAGTTLADILDSRSRLRLTRVERYGIALTLASSHLQLHSTPWLQQRWTCEDVRFPTSSDGATVTLHGEPYILADLSGTANGSHQTTKDRSFSTLGIVLLELCFGNRLEDHPLWSNPAFAVGKSDPMIRQAVACEWMDDVQGEAGEEYATAVTWTLRQAPVAVKDDGWRADFAQNVVQPLQRYYEYLNPKK</sequence>
<dbReference type="PANTHER" id="PTHR35186:SF4">
    <property type="entry name" value="PRION-INHIBITION AND PROPAGATION HELO DOMAIN-CONTAINING PROTEIN"/>
    <property type="match status" value="1"/>
</dbReference>
<dbReference type="AlphaFoldDB" id="A0A2G5HMV6"/>
<accession>A0A2G5HMV6</accession>
<feature type="domain" description="DUF7580" evidence="2">
    <location>
        <begin position="202"/>
        <end position="486"/>
    </location>
</feature>
<evidence type="ECO:0000313" key="3">
    <source>
        <dbReference type="EMBL" id="PIA93881.1"/>
    </source>
</evidence>
<dbReference type="Proteomes" id="UP000230605">
    <property type="component" value="Chromosome 4"/>
</dbReference>